<evidence type="ECO:0000256" key="4">
    <source>
        <dbReference type="ARBA" id="ARBA00023163"/>
    </source>
</evidence>
<comment type="subcellular location">
    <subcellularLocation>
        <location evidence="1">Nucleus</location>
    </subcellularLocation>
</comment>
<keyword evidence="5" id="KW-0539">Nucleus</keyword>
<evidence type="ECO:0000256" key="5">
    <source>
        <dbReference type="ARBA" id="ARBA00023242"/>
    </source>
</evidence>
<feature type="domain" description="TF-B3" evidence="6">
    <location>
        <begin position="6"/>
        <end position="102"/>
    </location>
</feature>
<sequence>MASSPKFFRIVLQRNLQDAKLMIPKTFVKDYGKLFSSSVSLKLSDGKEWKVGLTTAGNGAVWLEKGWNKFSEYYCLEFGSLLVFRLLDGRSSSFDVTIFDPTGVETQYSCNLDFSTAELEEDTDSDSDSDKILESFDVHLKKRKKASVPCRQSRKKMRKEDSFTIKTEPEEEEGCNNIFRNIPSCKERMSKDEVKFSRKKQQLANKVEATQRFSSKSDQKPYFKVVMRQSNVRGRFNLVIPYEFAGKYLPEEFGTINLRIVNGKNWQLLYKWCRTIRANYAYISSGWKRFAEENHLKEGDIGFFQLIKNHNFMFTKLQDTPSSSLSSKKGTATTTNNHFFEMDRSYKSSYLRFKLGNKQWNMTLKQYDGYVRFSAGWSTSRDDNGLEDGDTCLFEMFELDVFSSFGTLHRNLLMMVESVWL</sequence>
<dbReference type="PANTHER" id="PTHR31920:SF108">
    <property type="entry name" value="B3 DOMAIN-CONTAINING TRANSCRIPTION FACTOR VRN1-LIKE"/>
    <property type="match status" value="1"/>
</dbReference>
<keyword evidence="4" id="KW-0804">Transcription</keyword>
<dbReference type="Pfam" id="PF02362">
    <property type="entry name" value="B3"/>
    <property type="match status" value="2"/>
</dbReference>
<evidence type="ECO:0000256" key="1">
    <source>
        <dbReference type="ARBA" id="ARBA00004123"/>
    </source>
</evidence>
<accession>A0ABP0YIM6</accession>
<proteinExistence type="predicted"/>
<dbReference type="Proteomes" id="UP001642487">
    <property type="component" value="Chromosome 4"/>
</dbReference>
<evidence type="ECO:0000256" key="3">
    <source>
        <dbReference type="ARBA" id="ARBA00023125"/>
    </source>
</evidence>
<dbReference type="PROSITE" id="PS50863">
    <property type="entry name" value="B3"/>
    <property type="match status" value="3"/>
</dbReference>
<feature type="domain" description="TF-B3" evidence="6">
    <location>
        <begin position="223"/>
        <end position="320"/>
    </location>
</feature>
<dbReference type="CDD" id="cd10017">
    <property type="entry name" value="B3_DNA"/>
    <property type="match status" value="2"/>
</dbReference>
<dbReference type="EMBL" id="OZ021738">
    <property type="protein sequence ID" value="CAK9320355.1"/>
    <property type="molecule type" value="Genomic_DNA"/>
</dbReference>
<reference evidence="7 8" key="1">
    <citation type="submission" date="2024-03" db="EMBL/GenBank/DDBJ databases">
        <authorList>
            <person name="Gkanogiannis A."/>
            <person name="Becerra Lopez-Lavalle L."/>
        </authorList>
    </citation>
    <scope>NUCLEOTIDE SEQUENCE [LARGE SCALE GENOMIC DNA]</scope>
</reference>
<evidence type="ECO:0000256" key="2">
    <source>
        <dbReference type="ARBA" id="ARBA00023015"/>
    </source>
</evidence>
<keyword evidence="8" id="KW-1185">Reference proteome</keyword>
<protein>
    <recommendedName>
        <fullName evidence="6">TF-B3 domain-containing protein</fullName>
    </recommendedName>
</protein>
<evidence type="ECO:0000313" key="8">
    <source>
        <dbReference type="Proteomes" id="UP001642487"/>
    </source>
</evidence>
<dbReference type="PANTHER" id="PTHR31920">
    <property type="entry name" value="B3 DOMAIN-CONTAINING"/>
    <property type="match status" value="1"/>
</dbReference>
<feature type="domain" description="TF-B3" evidence="6">
    <location>
        <begin position="357"/>
        <end position="416"/>
    </location>
</feature>
<dbReference type="SMART" id="SM01019">
    <property type="entry name" value="B3"/>
    <property type="match status" value="2"/>
</dbReference>
<evidence type="ECO:0000313" key="7">
    <source>
        <dbReference type="EMBL" id="CAK9320355.1"/>
    </source>
</evidence>
<dbReference type="Gene3D" id="2.40.330.10">
    <property type="entry name" value="DNA-binding pseudobarrel domain"/>
    <property type="match status" value="3"/>
</dbReference>
<keyword evidence="3" id="KW-0238">DNA-binding</keyword>
<organism evidence="7 8">
    <name type="scientific">Citrullus colocynthis</name>
    <name type="common">colocynth</name>
    <dbReference type="NCBI Taxonomy" id="252529"/>
    <lineage>
        <taxon>Eukaryota</taxon>
        <taxon>Viridiplantae</taxon>
        <taxon>Streptophyta</taxon>
        <taxon>Embryophyta</taxon>
        <taxon>Tracheophyta</taxon>
        <taxon>Spermatophyta</taxon>
        <taxon>Magnoliopsida</taxon>
        <taxon>eudicotyledons</taxon>
        <taxon>Gunneridae</taxon>
        <taxon>Pentapetalae</taxon>
        <taxon>rosids</taxon>
        <taxon>fabids</taxon>
        <taxon>Cucurbitales</taxon>
        <taxon>Cucurbitaceae</taxon>
        <taxon>Benincaseae</taxon>
        <taxon>Citrullus</taxon>
    </lineage>
</organism>
<dbReference type="SUPFAM" id="SSF101936">
    <property type="entry name" value="DNA-binding pseudobarrel domain"/>
    <property type="match status" value="3"/>
</dbReference>
<dbReference type="InterPro" id="IPR050655">
    <property type="entry name" value="Plant_B3_domain"/>
</dbReference>
<keyword evidence="2" id="KW-0805">Transcription regulation</keyword>
<name>A0ABP0YIM6_9ROSI</name>
<evidence type="ECO:0000259" key="6">
    <source>
        <dbReference type="PROSITE" id="PS50863"/>
    </source>
</evidence>
<gene>
    <name evidence="7" type="ORF">CITCOLO1_LOCUS12403</name>
</gene>
<dbReference type="InterPro" id="IPR003340">
    <property type="entry name" value="B3_DNA-bd"/>
</dbReference>
<dbReference type="InterPro" id="IPR015300">
    <property type="entry name" value="DNA-bd_pseudobarrel_sf"/>
</dbReference>